<proteinExistence type="predicted"/>
<protein>
    <submittedName>
        <fullName evidence="1">(northern house mosquito) hypothetical protein</fullName>
    </submittedName>
</protein>
<dbReference type="EMBL" id="HBUE01291105">
    <property type="protein sequence ID" value="CAG6573977.1"/>
    <property type="molecule type" value="Transcribed_RNA"/>
</dbReference>
<evidence type="ECO:0000313" key="1">
    <source>
        <dbReference type="EMBL" id="CAG6522360.1"/>
    </source>
</evidence>
<reference evidence="1" key="1">
    <citation type="submission" date="2021-05" db="EMBL/GenBank/DDBJ databases">
        <authorList>
            <person name="Alioto T."/>
            <person name="Alioto T."/>
            <person name="Gomez Garrido J."/>
        </authorList>
    </citation>
    <scope>NUCLEOTIDE SEQUENCE</scope>
</reference>
<dbReference type="AlphaFoldDB" id="A0A8D8GWK6"/>
<accession>A0A8D8GWK6</accession>
<name>A0A8D8GWK6_CULPI</name>
<organism evidence="1">
    <name type="scientific">Culex pipiens</name>
    <name type="common">House mosquito</name>
    <dbReference type="NCBI Taxonomy" id="7175"/>
    <lineage>
        <taxon>Eukaryota</taxon>
        <taxon>Metazoa</taxon>
        <taxon>Ecdysozoa</taxon>
        <taxon>Arthropoda</taxon>
        <taxon>Hexapoda</taxon>
        <taxon>Insecta</taxon>
        <taxon>Pterygota</taxon>
        <taxon>Neoptera</taxon>
        <taxon>Endopterygota</taxon>
        <taxon>Diptera</taxon>
        <taxon>Nematocera</taxon>
        <taxon>Culicoidea</taxon>
        <taxon>Culicidae</taxon>
        <taxon>Culicinae</taxon>
        <taxon>Culicini</taxon>
        <taxon>Culex</taxon>
        <taxon>Culex</taxon>
    </lineage>
</organism>
<sequence>MVINRVNNSDGSLLLRIVLDLGGDCCSVFRYKNIIRQLQLVFVRNQLVNPQRSFTYILHYARKIVEQCRHCWKMQLPQVVDVVASSSGNVAAHGKTFKFL</sequence>
<dbReference type="EMBL" id="HBUE01185412">
    <property type="protein sequence ID" value="CAG6522360.1"/>
    <property type="molecule type" value="Transcribed_RNA"/>
</dbReference>